<dbReference type="GO" id="GO:0005506">
    <property type="term" value="F:iron ion binding"/>
    <property type="evidence" value="ECO:0007669"/>
    <property type="project" value="InterPro"/>
</dbReference>
<dbReference type="GO" id="GO:0004497">
    <property type="term" value="F:monooxygenase activity"/>
    <property type="evidence" value="ECO:0007669"/>
    <property type="project" value="InterPro"/>
</dbReference>
<dbReference type="RefSeq" id="WP_007694214.1">
    <property type="nucleotide sequence ID" value="NZ_AJRK01000095.1"/>
</dbReference>
<reference evidence="2 3" key="1">
    <citation type="journal article" date="2014" name="PLoS Genet.">
        <title>Phylogenetically driven sequencing of extremely halophilic archaea reveals strategies for static and dynamic osmo-response.</title>
        <authorList>
            <person name="Becker E.A."/>
            <person name="Seitzer P.M."/>
            <person name="Tritt A."/>
            <person name="Larsen D."/>
            <person name="Krusor M."/>
            <person name="Yao A.I."/>
            <person name="Wu D."/>
            <person name="Madern D."/>
            <person name="Eisen J.A."/>
            <person name="Darling A.E."/>
            <person name="Facciotti M.T."/>
        </authorList>
    </citation>
    <scope>NUCLEOTIDE SEQUENCE [LARGE SCALE GENOMIC DNA]</scope>
    <source>
        <strain evidence="2 3">100A6</strain>
    </source>
</reference>
<organism evidence="2 3">
    <name type="scientific">Halococcus hamelinensis 100A6</name>
    <dbReference type="NCBI Taxonomy" id="1132509"/>
    <lineage>
        <taxon>Archaea</taxon>
        <taxon>Methanobacteriati</taxon>
        <taxon>Methanobacteriota</taxon>
        <taxon>Stenosarchaea group</taxon>
        <taxon>Halobacteria</taxon>
        <taxon>Halobacteriales</taxon>
        <taxon>Halococcaceae</taxon>
        <taxon>Halococcus</taxon>
    </lineage>
</organism>
<dbReference type="Proteomes" id="UP000011566">
    <property type="component" value="Unassembled WGS sequence"/>
</dbReference>
<name>M0LVV8_9EURY</name>
<dbReference type="SUPFAM" id="SSF48264">
    <property type="entry name" value="Cytochrome P450"/>
    <property type="match status" value="1"/>
</dbReference>
<sequence>MRQEAPVHYDADREMWDVFRYADVQRVITEDETVSSDRIVPVSEPSETDVPEQLARNMLDIDPPEHDRLRGFVDERFRPRTIQEKRPLVEQAAADVLDTIEIDTSGAEATFDLVSEFAYPVPVTVIAALLDIPTTDREQFRQWMGSSSPFRTAHSSLYLAAGWFRCLLARHPSMPNDHTYIRISDYRGP</sequence>
<dbReference type="GO" id="GO:0016705">
    <property type="term" value="F:oxidoreductase activity, acting on paired donors, with incorporation or reduction of molecular oxygen"/>
    <property type="evidence" value="ECO:0007669"/>
    <property type="project" value="InterPro"/>
</dbReference>
<dbReference type="InterPro" id="IPR002397">
    <property type="entry name" value="Cyt_P450_B"/>
</dbReference>
<evidence type="ECO:0000313" key="2">
    <source>
        <dbReference type="EMBL" id="EMA37717.1"/>
    </source>
</evidence>
<comment type="similarity">
    <text evidence="1">Belongs to the cytochrome P450 family.</text>
</comment>
<dbReference type="PANTHER" id="PTHR46696">
    <property type="entry name" value="P450, PUTATIVE (EUROFUNG)-RELATED"/>
    <property type="match status" value="1"/>
</dbReference>
<dbReference type="PRINTS" id="PR00359">
    <property type="entry name" value="BP450"/>
</dbReference>
<gene>
    <name evidence="2" type="ORF">C447_12115</name>
</gene>
<dbReference type="PATRIC" id="fig|1132509.6.peg.2770"/>
<evidence type="ECO:0000313" key="3">
    <source>
        <dbReference type="Proteomes" id="UP000011566"/>
    </source>
</evidence>
<dbReference type="Gene3D" id="1.10.630.10">
    <property type="entry name" value="Cytochrome P450"/>
    <property type="match status" value="1"/>
</dbReference>
<proteinExistence type="inferred from homology"/>
<dbReference type="InterPro" id="IPR036396">
    <property type="entry name" value="Cyt_P450_sf"/>
</dbReference>
<accession>M0LVV8</accession>
<dbReference type="GO" id="GO:0020037">
    <property type="term" value="F:heme binding"/>
    <property type="evidence" value="ECO:0007669"/>
    <property type="project" value="InterPro"/>
</dbReference>
<dbReference type="PANTHER" id="PTHR46696:SF1">
    <property type="entry name" value="CYTOCHROME P450 YJIB-RELATED"/>
    <property type="match status" value="1"/>
</dbReference>
<protein>
    <submittedName>
        <fullName evidence="2">Cytochrome P450</fullName>
    </submittedName>
</protein>
<keyword evidence="3" id="KW-1185">Reference proteome</keyword>
<evidence type="ECO:0000256" key="1">
    <source>
        <dbReference type="ARBA" id="ARBA00010617"/>
    </source>
</evidence>
<dbReference type="eggNOG" id="arCOG02814">
    <property type="taxonomic scope" value="Archaea"/>
</dbReference>
<dbReference type="EMBL" id="AOMB01000033">
    <property type="protein sequence ID" value="EMA37717.1"/>
    <property type="molecule type" value="Genomic_DNA"/>
</dbReference>
<dbReference type="AlphaFoldDB" id="M0LVV8"/>
<comment type="caution">
    <text evidence="2">The sequence shown here is derived from an EMBL/GenBank/DDBJ whole genome shotgun (WGS) entry which is preliminary data.</text>
</comment>